<dbReference type="Pfam" id="PF07714">
    <property type="entry name" value="PK_Tyr_Ser-Thr"/>
    <property type="match status" value="1"/>
</dbReference>
<dbReference type="InterPro" id="IPR001245">
    <property type="entry name" value="Ser-Thr/Tyr_kinase_cat_dom"/>
</dbReference>
<feature type="compositionally biased region" description="Polar residues" evidence="8">
    <location>
        <begin position="190"/>
        <end position="202"/>
    </location>
</feature>
<dbReference type="InterPro" id="IPR011009">
    <property type="entry name" value="Kinase-like_dom_sf"/>
</dbReference>
<evidence type="ECO:0000256" key="6">
    <source>
        <dbReference type="ARBA" id="ARBA00023136"/>
    </source>
</evidence>
<gene>
    <name evidence="12" type="ORF">LUZ62_085419</name>
</gene>
<dbReference type="Proteomes" id="UP001140206">
    <property type="component" value="Chromosome 5"/>
</dbReference>
<organism evidence="12 13">
    <name type="scientific">Rhynchospora pubera</name>
    <dbReference type="NCBI Taxonomy" id="906938"/>
    <lineage>
        <taxon>Eukaryota</taxon>
        <taxon>Viridiplantae</taxon>
        <taxon>Streptophyta</taxon>
        <taxon>Embryophyta</taxon>
        <taxon>Tracheophyta</taxon>
        <taxon>Spermatophyta</taxon>
        <taxon>Magnoliopsida</taxon>
        <taxon>Liliopsida</taxon>
        <taxon>Poales</taxon>
        <taxon>Cyperaceae</taxon>
        <taxon>Cyperoideae</taxon>
        <taxon>Rhynchosporeae</taxon>
        <taxon>Rhynchospora</taxon>
    </lineage>
</organism>
<keyword evidence="13" id="KW-1185">Reference proteome</keyword>
<dbReference type="Gene3D" id="1.10.510.10">
    <property type="entry name" value="Transferase(Phosphotransferase) domain 1"/>
    <property type="match status" value="2"/>
</dbReference>
<feature type="region of interest" description="Disordered" evidence="8">
    <location>
        <begin position="121"/>
        <end position="202"/>
    </location>
</feature>
<comment type="subcellular location">
    <subcellularLocation>
        <location evidence="7">Endomembrane system</location>
        <topology evidence="7">Single-pass type I membrane protein</topology>
    </subcellularLocation>
</comment>
<feature type="transmembrane region" description="Helical" evidence="9">
    <location>
        <begin position="211"/>
        <end position="236"/>
    </location>
</feature>
<accession>A0AAV8C860</accession>
<feature type="compositionally biased region" description="Pro residues" evidence="8">
    <location>
        <begin position="139"/>
        <end position="174"/>
    </location>
</feature>
<keyword evidence="4" id="KW-0677">Repeat</keyword>
<keyword evidence="5 9" id="KW-1133">Transmembrane helix</keyword>
<dbReference type="AlphaFoldDB" id="A0AAV8C860"/>
<dbReference type="PROSITE" id="PS50011">
    <property type="entry name" value="PROTEIN_KINASE_DOM"/>
    <property type="match status" value="1"/>
</dbReference>
<keyword evidence="1" id="KW-0433">Leucine-rich repeat</keyword>
<keyword evidence="6 9" id="KW-0472">Membrane</keyword>
<reference evidence="12" key="1">
    <citation type="submission" date="2022-08" db="EMBL/GenBank/DDBJ databases">
        <authorList>
            <person name="Marques A."/>
        </authorList>
    </citation>
    <scope>NUCLEOTIDE SEQUENCE</scope>
    <source>
        <strain evidence="12">RhyPub2mFocal</strain>
        <tissue evidence="12">Leaves</tissue>
    </source>
</reference>
<dbReference type="InterPro" id="IPR000719">
    <property type="entry name" value="Prot_kinase_dom"/>
</dbReference>
<dbReference type="Gene3D" id="3.80.10.10">
    <property type="entry name" value="Ribonuclease Inhibitor"/>
    <property type="match status" value="1"/>
</dbReference>
<keyword evidence="12" id="KW-0808">Transferase</keyword>
<feature type="signal peptide" evidence="10">
    <location>
        <begin position="1"/>
        <end position="19"/>
    </location>
</feature>
<name>A0AAV8C860_9POAL</name>
<evidence type="ECO:0000256" key="1">
    <source>
        <dbReference type="ARBA" id="ARBA00022614"/>
    </source>
</evidence>
<evidence type="ECO:0000256" key="7">
    <source>
        <dbReference type="ARBA" id="ARBA00046288"/>
    </source>
</evidence>
<evidence type="ECO:0000256" key="5">
    <source>
        <dbReference type="ARBA" id="ARBA00022989"/>
    </source>
</evidence>
<dbReference type="InterPro" id="IPR032675">
    <property type="entry name" value="LRR_dom_sf"/>
</dbReference>
<dbReference type="EMBL" id="JAMFTS010000005">
    <property type="protein sequence ID" value="KAJ4751014.1"/>
    <property type="molecule type" value="Genomic_DNA"/>
</dbReference>
<evidence type="ECO:0000259" key="11">
    <source>
        <dbReference type="PROSITE" id="PS50011"/>
    </source>
</evidence>
<comment type="caution">
    <text evidence="12">The sequence shown here is derived from an EMBL/GenBank/DDBJ whole genome shotgun (WGS) entry which is preliminary data.</text>
</comment>
<keyword evidence="12" id="KW-0418">Kinase</keyword>
<dbReference type="GO" id="GO:0005524">
    <property type="term" value="F:ATP binding"/>
    <property type="evidence" value="ECO:0007669"/>
    <property type="project" value="InterPro"/>
</dbReference>
<evidence type="ECO:0000256" key="10">
    <source>
        <dbReference type="SAM" id="SignalP"/>
    </source>
</evidence>
<evidence type="ECO:0000256" key="2">
    <source>
        <dbReference type="ARBA" id="ARBA00022692"/>
    </source>
</evidence>
<dbReference type="PANTHER" id="PTHR46084:SF14">
    <property type="entry name" value="PROTEIN KINASE DOMAIN-CONTAINING PROTEIN"/>
    <property type="match status" value="1"/>
</dbReference>
<dbReference type="PROSITE" id="PS51257">
    <property type="entry name" value="PROKAR_LIPOPROTEIN"/>
    <property type="match status" value="1"/>
</dbReference>
<evidence type="ECO:0000313" key="13">
    <source>
        <dbReference type="Proteomes" id="UP001140206"/>
    </source>
</evidence>
<evidence type="ECO:0000313" key="12">
    <source>
        <dbReference type="EMBL" id="KAJ4751014.1"/>
    </source>
</evidence>
<dbReference type="Pfam" id="PF08263">
    <property type="entry name" value="LRRNT_2"/>
    <property type="match status" value="1"/>
</dbReference>
<dbReference type="GO" id="GO:0012505">
    <property type="term" value="C:endomembrane system"/>
    <property type="evidence" value="ECO:0007669"/>
    <property type="project" value="UniProtKB-SubCell"/>
</dbReference>
<dbReference type="PANTHER" id="PTHR46084">
    <property type="entry name" value="PROTEIN MALE DISCOVERER 2"/>
    <property type="match status" value="1"/>
</dbReference>
<feature type="compositionally biased region" description="Low complexity" evidence="8">
    <location>
        <begin position="175"/>
        <end position="187"/>
    </location>
</feature>
<protein>
    <submittedName>
        <fullName evidence="12">Protein kinase family protein</fullName>
    </submittedName>
</protein>
<proteinExistence type="predicted"/>
<sequence>MERWRHQLIFPFLWLLVACQQVELCASVNGEGAIFASGRMLLRLKEMVQLDLSDWDEASVDPCSWSRVECSVDGKIVALHLNDLGNKGTLYTDIETFLTDLNSADGMIRRHVLQFDEDPLSVSQAKKTRPKITLLQTPIPSPSPSPSPSLSPSPSPSLAPSPSTDPSPSQPLSPSPSSTPSQPLSKSPSHHNSISKVGTSSVQGRRHTHSLLLYVLVGVAISVGLAAISGSGYLLFARFRKFGVINPWATGLSGHLKNAFVTGVPSLNRSELQAACEDFSNILGTLPGRVLYKGTLSNGSEITVVSTMETAAAEWSGQLQSHFRNKISVLSEFSHKNFMNLVGYCEEEEPFTRMMVFEYTPNGTLFEHLHIKEAEQLDWMSRLRIAAGVIYCLDYMHCFSPPVTLKTLNSLSVYLTEDYAAKVADTNLHLEEKDSDCESDFDCSDEESSVYKFGVLLLEIISGRLPFSKDDGLLVLWASSYLKGKRPIMAMVDPTLKEVPETHVLALCEVIKSCIKPEITERPGIAEVATRMMSITGISPEAAAPRKSPLWWAELEVNSFEI</sequence>
<feature type="domain" description="Protein kinase" evidence="11">
    <location>
        <begin position="277"/>
        <end position="535"/>
    </location>
</feature>
<evidence type="ECO:0000256" key="8">
    <source>
        <dbReference type="SAM" id="MobiDB-lite"/>
    </source>
</evidence>
<dbReference type="Gene3D" id="3.30.200.20">
    <property type="entry name" value="Phosphorylase Kinase, domain 1"/>
    <property type="match status" value="1"/>
</dbReference>
<evidence type="ECO:0000256" key="4">
    <source>
        <dbReference type="ARBA" id="ARBA00022737"/>
    </source>
</evidence>
<dbReference type="SUPFAM" id="SSF56112">
    <property type="entry name" value="Protein kinase-like (PK-like)"/>
    <property type="match status" value="1"/>
</dbReference>
<keyword evidence="3 10" id="KW-0732">Signal</keyword>
<keyword evidence="2 9" id="KW-0812">Transmembrane</keyword>
<evidence type="ECO:0000256" key="9">
    <source>
        <dbReference type="SAM" id="Phobius"/>
    </source>
</evidence>
<dbReference type="GO" id="GO:0004672">
    <property type="term" value="F:protein kinase activity"/>
    <property type="evidence" value="ECO:0007669"/>
    <property type="project" value="InterPro"/>
</dbReference>
<feature type="chain" id="PRO_5043686929" evidence="10">
    <location>
        <begin position="20"/>
        <end position="562"/>
    </location>
</feature>
<dbReference type="InterPro" id="IPR013210">
    <property type="entry name" value="LRR_N_plant-typ"/>
</dbReference>
<dbReference type="FunFam" id="3.30.200.20:FF:000489">
    <property type="entry name" value="Inactive receptor-like serine/threonine-protein kinase"/>
    <property type="match status" value="1"/>
</dbReference>
<evidence type="ECO:0000256" key="3">
    <source>
        <dbReference type="ARBA" id="ARBA00022729"/>
    </source>
</evidence>